<dbReference type="GO" id="GO:0038023">
    <property type="term" value="F:signaling receptor activity"/>
    <property type="evidence" value="ECO:0007669"/>
    <property type="project" value="InterPro"/>
</dbReference>
<keyword evidence="6 11" id="KW-0798">TonB box</keyword>
<dbReference type="InterPro" id="IPR037066">
    <property type="entry name" value="Plug_dom_sf"/>
</dbReference>
<dbReference type="InterPro" id="IPR000531">
    <property type="entry name" value="Beta-barrel_TonB"/>
</dbReference>
<dbReference type="Proteomes" id="UP000033618">
    <property type="component" value="Unassembled WGS sequence"/>
</dbReference>
<dbReference type="InterPro" id="IPR036942">
    <property type="entry name" value="Beta-barrel_TonB_sf"/>
</dbReference>
<dbReference type="AlphaFoldDB" id="A0A0F5JVE5"/>
<dbReference type="GO" id="GO:0015891">
    <property type="term" value="P:siderophore transport"/>
    <property type="evidence" value="ECO:0007669"/>
    <property type="project" value="InterPro"/>
</dbReference>
<evidence type="ECO:0000256" key="10">
    <source>
        <dbReference type="PROSITE-ProRule" id="PRU01360"/>
    </source>
</evidence>
<organism evidence="15 16">
    <name type="scientific">Robbsia andropogonis</name>
    <dbReference type="NCBI Taxonomy" id="28092"/>
    <lineage>
        <taxon>Bacteria</taxon>
        <taxon>Pseudomonadati</taxon>
        <taxon>Pseudomonadota</taxon>
        <taxon>Betaproteobacteria</taxon>
        <taxon>Burkholderiales</taxon>
        <taxon>Burkholderiaceae</taxon>
        <taxon>Robbsia</taxon>
    </lineage>
</organism>
<feature type="domain" description="TonB-dependent receptor-like beta-barrel" evidence="13">
    <location>
        <begin position="306"/>
        <end position="688"/>
    </location>
</feature>
<name>A0A0F5JVE5_9BURK</name>
<dbReference type="PANTHER" id="PTHR32552:SF82">
    <property type="entry name" value="FCUA PROTEIN"/>
    <property type="match status" value="1"/>
</dbReference>
<evidence type="ECO:0000256" key="2">
    <source>
        <dbReference type="ARBA" id="ARBA00009810"/>
    </source>
</evidence>
<evidence type="ECO:0000256" key="4">
    <source>
        <dbReference type="ARBA" id="ARBA00022452"/>
    </source>
</evidence>
<evidence type="ECO:0000256" key="6">
    <source>
        <dbReference type="ARBA" id="ARBA00023077"/>
    </source>
</evidence>
<dbReference type="CDD" id="cd01347">
    <property type="entry name" value="ligand_gated_channel"/>
    <property type="match status" value="1"/>
</dbReference>
<feature type="domain" description="TonB-dependent receptor plug" evidence="14">
    <location>
        <begin position="83"/>
        <end position="182"/>
    </location>
</feature>
<keyword evidence="5 10" id="KW-0812">Transmembrane</keyword>
<feature type="chain" id="PRO_5002490120" evidence="12">
    <location>
        <begin position="19"/>
        <end position="719"/>
    </location>
</feature>
<dbReference type="STRING" id="28092.WM40_20785"/>
<keyword evidence="16" id="KW-1185">Reference proteome</keyword>
<dbReference type="EMBL" id="LAQU01000030">
    <property type="protein sequence ID" value="KKB61841.1"/>
    <property type="molecule type" value="Genomic_DNA"/>
</dbReference>
<proteinExistence type="inferred from homology"/>
<evidence type="ECO:0000256" key="1">
    <source>
        <dbReference type="ARBA" id="ARBA00004571"/>
    </source>
</evidence>
<comment type="similarity">
    <text evidence="2 10 11">Belongs to the TonB-dependent receptor family.</text>
</comment>
<comment type="subcellular location">
    <subcellularLocation>
        <location evidence="1 10">Cell outer membrane</location>
        <topology evidence="1 10">Multi-pass membrane protein</topology>
    </subcellularLocation>
</comment>
<keyword evidence="8 15" id="KW-0675">Receptor</keyword>
<dbReference type="InterPro" id="IPR012910">
    <property type="entry name" value="Plug_dom"/>
</dbReference>
<reference evidence="15 16" key="1">
    <citation type="submission" date="2015-03" db="EMBL/GenBank/DDBJ databases">
        <title>Draft Genome Sequence of Burkholderia andropogonis type strain ICMP2807, isolated from Sorghum bicolor.</title>
        <authorList>
            <person name="Lopes-Santos L."/>
            <person name="Castro D.B."/>
            <person name="Ottoboni L.M."/>
            <person name="Park D."/>
            <person name="Weirc B.S."/>
            <person name="Destefano S.A."/>
        </authorList>
    </citation>
    <scope>NUCLEOTIDE SEQUENCE [LARGE SCALE GENOMIC DNA]</scope>
    <source>
        <strain evidence="15 16">ICMP2807</strain>
    </source>
</reference>
<comment type="caution">
    <text evidence="15">The sequence shown here is derived from an EMBL/GenBank/DDBJ whole genome shotgun (WGS) entry which is preliminary data.</text>
</comment>
<dbReference type="PATRIC" id="fig|28092.6.peg.4887"/>
<keyword evidence="7 10" id="KW-0472">Membrane</keyword>
<evidence type="ECO:0000256" key="9">
    <source>
        <dbReference type="ARBA" id="ARBA00023237"/>
    </source>
</evidence>
<gene>
    <name evidence="15" type="ORF">WM40_20785</name>
</gene>
<evidence type="ECO:0000259" key="14">
    <source>
        <dbReference type="Pfam" id="PF07715"/>
    </source>
</evidence>
<dbReference type="InterPro" id="IPR010105">
    <property type="entry name" value="TonB_sidphr_rcpt"/>
</dbReference>
<accession>A0A0F5JVE5</accession>
<dbReference type="InterPro" id="IPR039426">
    <property type="entry name" value="TonB-dep_rcpt-like"/>
</dbReference>
<dbReference type="GO" id="GO:0009279">
    <property type="term" value="C:cell outer membrane"/>
    <property type="evidence" value="ECO:0007669"/>
    <property type="project" value="UniProtKB-SubCell"/>
</dbReference>
<dbReference type="Pfam" id="PF07715">
    <property type="entry name" value="Plug"/>
    <property type="match status" value="1"/>
</dbReference>
<evidence type="ECO:0000256" key="7">
    <source>
        <dbReference type="ARBA" id="ARBA00023136"/>
    </source>
</evidence>
<feature type="signal peptide" evidence="12">
    <location>
        <begin position="1"/>
        <end position="18"/>
    </location>
</feature>
<keyword evidence="4 10" id="KW-1134">Transmembrane beta strand</keyword>
<protein>
    <submittedName>
        <fullName evidence="15">TonB-dependent receptor</fullName>
    </submittedName>
</protein>
<dbReference type="GO" id="GO:0015344">
    <property type="term" value="F:siderophore uptake transmembrane transporter activity"/>
    <property type="evidence" value="ECO:0007669"/>
    <property type="project" value="TreeGrafter"/>
</dbReference>
<evidence type="ECO:0000313" key="15">
    <source>
        <dbReference type="EMBL" id="KKB61841.1"/>
    </source>
</evidence>
<keyword evidence="9 10" id="KW-0998">Cell outer membrane</keyword>
<evidence type="ECO:0000313" key="16">
    <source>
        <dbReference type="Proteomes" id="UP000033618"/>
    </source>
</evidence>
<evidence type="ECO:0000256" key="5">
    <source>
        <dbReference type="ARBA" id="ARBA00022692"/>
    </source>
</evidence>
<keyword evidence="12" id="KW-0732">Signal</keyword>
<evidence type="ECO:0000256" key="12">
    <source>
        <dbReference type="SAM" id="SignalP"/>
    </source>
</evidence>
<evidence type="ECO:0000256" key="3">
    <source>
        <dbReference type="ARBA" id="ARBA00022448"/>
    </source>
</evidence>
<sequence length="719" mass="77989">MQGLIAAGLSTGAYAAHAQVASISSATTANINTTDTARARKDAATTKDSEALPGVSVKASTLGNGANYAGKIVQTGQYRGLDALDVPATVSTVTRDLLEAQAATGLYDALRNVAGVARQQLSGIAYDQLTVRGITLDNRGSYFLNGVLPIDNNIWMPMEDKERVEVLKGASALYYGFTVPAGIVNMVMKRAGETPVTSVGTVLDSHGSAGVKADVSRRFGRDNQFGLRVNAMDEHVESSIEGDRGYRRFASVAADWRVNSRLTLKYDLEHIDQRIAEQAGITPQAAVNGVITLPRLPSATTLLVPNDKKTNATSTAQLLRADYNLTDNWSANFTIGQSITQRDRWLWIMQKYNVNTGAGTLQGSKQNGQFYENKDVRAEVNGLFNTGPVAHDVTLGVQENWLFQPDFTTYYYTATQNLYTPRSITALTAAGSKAFYAQHVRTRGVYLFDRIALTPKWDFTLGARYSDYHQTQAGTVTQDVHRTSPSASLVFKVTPSTSIYGSYVEGLESPGSAPATASNAYQVLPAAVSRQEELGVRHRLSTQAMVSLAVFNLRQPTASTDATGYYGLSGMGRYRGVEFAFQGDATQRLSIVLSGMYLNSRLMNNSDPTTDGKRPENTPRYTASAFLNYKVPHLPGLSLNGGAYYISSRPINDANQAFIGGYTLFSAGARYETTLFRKHASFQLNVDNASNKHYWASAGSSQLGIGLERTITLTSTIDF</sequence>
<evidence type="ECO:0000256" key="8">
    <source>
        <dbReference type="ARBA" id="ARBA00023170"/>
    </source>
</evidence>
<evidence type="ECO:0000259" key="13">
    <source>
        <dbReference type="Pfam" id="PF00593"/>
    </source>
</evidence>
<dbReference type="SUPFAM" id="SSF56935">
    <property type="entry name" value="Porins"/>
    <property type="match status" value="1"/>
</dbReference>
<dbReference type="Pfam" id="PF00593">
    <property type="entry name" value="TonB_dep_Rec_b-barrel"/>
    <property type="match status" value="1"/>
</dbReference>
<evidence type="ECO:0000256" key="11">
    <source>
        <dbReference type="RuleBase" id="RU003357"/>
    </source>
</evidence>
<dbReference type="Gene3D" id="2.170.130.10">
    <property type="entry name" value="TonB-dependent receptor, plug domain"/>
    <property type="match status" value="1"/>
</dbReference>
<dbReference type="PANTHER" id="PTHR32552">
    <property type="entry name" value="FERRICHROME IRON RECEPTOR-RELATED"/>
    <property type="match status" value="1"/>
</dbReference>
<keyword evidence="3 10" id="KW-0813">Transport</keyword>
<dbReference type="PROSITE" id="PS52016">
    <property type="entry name" value="TONB_DEPENDENT_REC_3"/>
    <property type="match status" value="1"/>
</dbReference>
<dbReference type="NCBIfam" id="TIGR01783">
    <property type="entry name" value="TonB-siderophor"/>
    <property type="match status" value="1"/>
</dbReference>
<dbReference type="Gene3D" id="2.40.170.20">
    <property type="entry name" value="TonB-dependent receptor, beta-barrel domain"/>
    <property type="match status" value="1"/>
</dbReference>